<dbReference type="AlphaFoldDB" id="A0A1X7IRJ2"/>
<dbReference type="STRING" id="561720.SAMN06275492_10466"/>
<dbReference type="InterPro" id="IPR036641">
    <property type="entry name" value="HPT_dom_sf"/>
</dbReference>
<reference evidence="4" key="1">
    <citation type="submission" date="2017-04" db="EMBL/GenBank/DDBJ databases">
        <authorList>
            <person name="Varghese N."/>
            <person name="Submissions S."/>
        </authorList>
    </citation>
    <scope>NUCLEOTIDE SEQUENCE [LARGE SCALE GENOMIC DNA]</scope>
    <source>
        <strain evidence="4">USBA 82</strain>
    </source>
</reference>
<evidence type="ECO:0000313" key="3">
    <source>
        <dbReference type="EMBL" id="SMG17507.1"/>
    </source>
</evidence>
<dbReference type="Proteomes" id="UP000193355">
    <property type="component" value="Unassembled WGS sequence"/>
</dbReference>
<protein>
    <recommendedName>
        <fullName evidence="2">HPt domain-containing protein</fullName>
    </recommendedName>
</protein>
<dbReference type="RefSeq" id="WP_085543884.1">
    <property type="nucleotide sequence ID" value="NZ_FXBB01000004.1"/>
</dbReference>
<evidence type="ECO:0000313" key="4">
    <source>
        <dbReference type="Proteomes" id="UP000193355"/>
    </source>
</evidence>
<organism evidence="3 4">
    <name type="scientific">Dethiosulfovibrio salsuginis</name>
    <dbReference type="NCBI Taxonomy" id="561720"/>
    <lineage>
        <taxon>Bacteria</taxon>
        <taxon>Thermotogati</taxon>
        <taxon>Synergistota</taxon>
        <taxon>Synergistia</taxon>
        <taxon>Synergistales</taxon>
        <taxon>Dethiosulfovibrionaceae</taxon>
        <taxon>Dethiosulfovibrio</taxon>
    </lineage>
</organism>
<dbReference type="InterPro" id="IPR008207">
    <property type="entry name" value="Sig_transdc_His_kin_Hpt_dom"/>
</dbReference>
<dbReference type="Gene3D" id="1.20.120.160">
    <property type="entry name" value="HPT domain"/>
    <property type="match status" value="1"/>
</dbReference>
<proteinExistence type="predicted"/>
<evidence type="ECO:0000259" key="2">
    <source>
        <dbReference type="PROSITE" id="PS50894"/>
    </source>
</evidence>
<accession>A0A1X7IRJ2</accession>
<keyword evidence="4" id="KW-1185">Reference proteome</keyword>
<feature type="domain" description="HPt" evidence="2">
    <location>
        <begin position="379"/>
        <end position="469"/>
    </location>
</feature>
<name>A0A1X7IRJ2_9BACT</name>
<evidence type="ECO:0000256" key="1">
    <source>
        <dbReference type="PROSITE-ProRule" id="PRU00110"/>
    </source>
</evidence>
<comment type="caution">
    <text evidence="1">Lacks conserved residue(s) required for the propagation of feature annotation.</text>
</comment>
<dbReference type="EMBL" id="FXBB01000004">
    <property type="protein sequence ID" value="SMG17507.1"/>
    <property type="molecule type" value="Genomic_DNA"/>
</dbReference>
<dbReference type="GO" id="GO:0000160">
    <property type="term" value="P:phosphorelay signal transduction system"/>
    <property type="evidence" value="ECO:0007669"/>
    <property type="project" value="InterPro"/>
</dbReference>
<sequence length="491" mass="55305">MSYREKTIATARIIAGLALIILTATVFSLNEGEKNAFRERGLKDFSYRADHLATLMSYVLFERKQDGEDIANSRELVSYFQGIDLGMSSQYGLMAAKENIQELLKKKLQATTFQDNPVYSRIAIILDGGRPLAVVPSVIDSPPNWAKYRYTLDQKGRVTSEWEGGTPRLVISRPFFYKGRYQAQIVLWIVPSDMLARIRMTHNAMPWDQVFITTWNGQRVISPFGERETSTMFQMMEGTQGPNILKVGGKHLLVAKSDIPDTPLSLYLVAPEDKVLSKKGLDISSSYMGILSLSLFIALIGLVRTKTREEELLSDHRKRERLLSIGRQRLSLYRKKIALLRSGKAALTCDRCVGPSSAPLWEIIDREKFSNLLDMIGNQEDILEGIIRDFLDVLPGMVKSVEKSLREGDLRATEESCSTLKDALQSIGCSSLGEICTSIQAEVANGEPADLDNLEKDLLSGIDTLVRELTKGEWRRIRYGDRIDSRRRPDN</sequence>
<dbReference type="PROSITE" id="PS50894">
    <property type="entry name" value="HPT"/>
    <property type="match status" value="1"/>
</dbReference>
<gene>
    <name evidence="3" type="ORF">SAMN06275492_10466</name>
</gene>
<dbReference type="SUPFAM" id="SSF47226">
    <property type="entry name" value="Histidine-containing phosphotransfer domain, HPT domain"/>
    <property type="match status" value="1"/>
</dbReference>